<evidence type="ECO:0000313" key="1">
    <source>
        <dbReference type="EMBL" id="RZC40800.1"/>
    </source>
</evidence>
<proteinExistence type="predicted"/>
<organism evidence="1 2">
    <name type="scientific">Asbolus verrucosus</name>
    <name type="common">Desert ironclad beetle</name>
    <dbReference type="NCBI Taxonomy" id="1661398"/>
    <lineage>
        <taxon>Eukaryota</taxon>
        <taxon>Metazoa</taxon>
        <taxon>Ecdysozoa</taxon>
        <taxon>Arthropoda</taxon>
        <taxon>Hexapoda</taxon>
        <taxon>Insecta</taxon>
        <taxon>Pterygota</taxon>
        <taxon>Neoptera</taxon>
        <taxon>Endopterygota</taxon>
        <taxon>Coleoptera</taxon>
        <taxon>Polyphaga</taxon>
        <taxon>Cucujiformia</taxon>
        <taxon>Tenebrionidae</taxon>
        <taxon>Pimeliinae</taxon>
        <taxon>Asbolus</taxon>
    </lineage>
</organism>
<gene>
    <name evidence="1" type="ORF">BDFB_013725</name>
</gene>
<keyword evidence="2" id="KW-1185">Reference proteome</keyword>
<dbReference type="EMBL" id="QDEB01022953">
    <property type="protein sequence ID" value="RZC40800.1"/>
    <property type="molecule type" value="Genomic_DNA"/>
</dbReference>
<sequence length="45" mass="5197">MLNITLANEMRYLGFPVLHTYPPLKLCEIIWVAELVSAASPDYFR</sequence>
<name>A0A482W6K3_ASBVE</name>
<dbReference type="Proteomes" id="UP000292052">
    <property type="component" value="Unassembled WGS sequence"/>
</dbReference>
<accession>A0A482W6K3</accession>
<reference evidence="1 2" key="1">
    <citation type="submission" date="2017-03" db="EMBL/GenBank/DDBJ databases">
        <title>Genome of the blue death feigning beetle - Asbolus verrucosus.</title>
        <authorList>
            <person name="Rider S.D."/>
        </authorList>
    </citation>
    <scope>NUCLEOTIDE SEQUENCE [LARGE SCALE GENOMIC DNA]</scope>
    <source>
        <strain evidence="1">Butters</strain>
        <tissue evidence="1">Head and leg muscle</tissue>
    </source>
</reference>
<evidence type="ECO:0000313" key="2">
    <source>
        <dbReference type="Proteomes" id="UP000292052"/>
    </source>
</evidence>
<dbReference type="AlphaFoldDB" id="A0A482W6K3"/>
<protein>
    <submittedName>
        <fullName evidence="1">Uncharacterized protein</fullName>
    </submittedName>
</protein>
<comment type="caution">
    <text evidence="1">The sequence shown here is derived from an EMBL/GenBank/DDBJ whole genome shotgun (WGS) entry which is preliminary data.</text>
</comment>